<gene>
    <name evidence="2" type="ORF">NDU88_005873</name>
</gene>
<protein>
    <submittedName>
        <fullName evidence="2">Uncharacterized protein</fullName>
    </submittedName>
</protein>
<proteinExistence type="predicted"/>
<evidence type="ECO:0000313" key="2">
    <source>
        <dbReference type="EMBL" id="KAJ1165445.1"/>
    </source>
</evidence>
<feature type="region of interest" description="Disordered" evidence="1">
    <location>
        <begin position="1"/>
        <end position="23"/>
    </location>
</feature>
<name>A0AAV7SMW4_PLEWA</name>
<keyword evidence="3" id="KW-1185">Reference proteome</keyword>
<dbReference type="EMBL" id="JANPWB010000008">
    <property type="protein sequence ID" value="KAJ1165445.1"/>
    <property type="molecule type" value="Genomic_DNA"/>
</dbReference>
<reference evidence="2" key="1">
    <citation type="journal article" date="2022" name="bioRxiv">
        <title>Sequencing and chromosome-scale assembly of the giantPleurodeles waltlgenome.</title>
        <authorList>
            <person name="Brown T."/>
            <person name="Elewa A."/>
            <person name="Iarovenko S."/>
            <person name="Subramanian E."/>
            <person name="Araus A.J."/>
            <person name="Petzold A."/>
            <person name="Susuki M."/>
            <person name="Suzuki K.-i.T."/>
            <person name="Hayashi T."/>
            <person name="Toyoda A."/>
            <person name="Oliveira C."/>
            <person name="Osipova E."/>
            <person name="Leigh N.D."/>
            <person name="Simon A."/>
            <person name="Yun M.H."/>
        </authorList>
    </citation>
    <scope>NUCLEOTIDE SEQUENCE</scope>
    <source>
        <strain evidence="2">20211129_DDA</strain>
        <tissue evidence="2">Liver</tissue>
    </source>
</reference>
<comment type="caution">
    <text evidence="2">The sequence shown here is derived from an EMBL/GenBank/DDBJ whole genome shotgun (WGS) entry which is preliminary data.</text>
</comment>
<dbReference type="Proteomes" id="UP001066276">
    <property type="component" value="Chromosome 4_2"/>
</dbReference>
<dbReference type="AlphaFoldDB" id="A0AAV7SMW4"/>
<sequence length="82" mass="9151">MRLATDRTPHSAARLNDELYKEEGATTQNRNDFYWQIAGLNQLVEGQKGELDVTITREEIEMAIVQLASGKEGGLDSNLTEV</sequence>
<evidence type="ECO:0000313" key="3">
    <source>
        <dbReference type="Proteomes" id="UP001066276"/>
    </source>
</evidence>
<evidence type="ECO:0000256" key="1">
    <source>
        <dbReference type="SAM" id="MobiDB-lite"/>
    </source>
</evidence>
<organism evidence="2 3">
    <name type="scientific">Pleurodeles waltl</name>
    <name type="common">Iberian ribbed newt</name>
    <dbReference type="NCBI Taxonomy" id="8319"/>
    <lineage>
        <taxon>Eukaryota</taxon>
        <taxon>Metazoa</taxon>
        <taxon>Chordata</taxon>
        <taxon>Craniata</taxon>
        <taxon>Vertebrata</taxon>
        <taxon>Euteleostomi</taxon>
        <taxon>Amphibia</taxon>
        <taxon>Batrachia</taxon>
        <taxon>Caudata</taxon>
        <taxon>Salamandroidea</taxon>
        <taxon>Salamandridae</taxon>
        <taxon>Pleurodelinae</taxon>
        <taxon>Pleurodeles</taxon>
    </lineage>
</organism>
<accession>A0AAV7SMW4</accession>